<dbReference type="EMBL" id="JBIAPI010000002">
    <property type="protein sequence ID" value="MFF3224083.1"/>
    <property type="molecule type" value="Genomic_DNA"/>
</dbReference>
<dbReference type="Proteomes" id="UP001601948">
    <property type="component" value="Unassembled WGS sequence"/>
</dbReference>
<sequence length="329" mass="36230">MNAEQDPIAAQLFLRRGRFRAQDPTFAAVRADAIDREWASALRTINYLAGGPGAVRERSSPLSAADEVFVADLDWNRRRIEAFAEAENIPRHWINHARGLGEYGVRMAADELLPAPWIDHRARLVRSIGADIERLTRITSACVVRAHRRGTDVLDEAVGAAQLGPNMRAIRTCAIRTAEAIGAEADECRQLWQVAPQRWRTTVNLHLNADPAVFDRWWSVYTDPDIVAHVAAFVENLPLYAELASPTGSQPGTATGFGPPDPVVWFIDASHALDCALDPTSATAHTRYDIVLEAVSDPAPEWEPHSETDIEHEGPLPPSINDHGPDPCD</sequence>
<reference evidence="2 3" key="1">
    <citation type="submission" date="2024-10" db="EMBL/GenBank/DDBJ databases">
        <title>The Natural Products Discovery Center: Release of the First 8490 Sequenced Strains for Exploring Actinobacteria Biosynthetic Diversity.</title>
        <authorList>
            <person name="Kalkreuter E."/>
            <person name="Kautsar S.A."/>
            <person name="Yang D."/>
            <person name="Bader C.D."/>
            <person name="Teijaro C.N."/>
            <person name="Fluegel L."/>
            <person name="Davis C.M."/>
            <person name="Simpson J.R."/>
            <person name="Lauterbach L."/>
            <person name="Steele A.D."/>
            <person name="Gui C."/>
            <person name="Meng S."/>
            <person name="Li G."/>
            <person name="Viehrig K."/>
            <person name="Ye F."/>
            <person name="Su P."/>
            <person name="Kiefer A.F."/>
            <person name="Nichols A."/>
            <person name="Cepeda A.J."/>
            <person name="Yan W."/>
            <person name="Fan B."/>
            <person name="Jiang Y."/>
            <person name="Adhikari A."/>
            <person name="Zheng C.-J."/>
            <person name="Schuster L."/>
            <person name="Cowan T.M."/>
            <person name="Smanski M.J."/>
            <person name="Chevrette M.G."/>
            <person name="De Carvalho L.P.S."/>
            <person name="Shen B."/>
        </authorList>
    </citation>
    <scope>NUCLEOTIDE SEQUENCE [LARGE SCALE GENOMIC DNA]</scope>
    <source>
        <strain evidence="2 3">NPDC003040</strain>
    </source>
</reference>
<organism evidence="2 3">
    <name type="scientific">Nocardia suismassiliense</name>
    <dbReference type="NCBI Taxonomy" id="2077092"/>
    <lineage>
        <taxon>Bacteria</taxon>
        <taxon>Bacillati</taxon>
        <taxon>Actinomycetota</taxon>
        <taxon>Actinomycetes</taxon>
        <taxon>Mycobacteriales</taxon>
        <taxon>Nocardiaceae</taxon>
        <taxon>Nocardia</taxon>
    </lineage>
</organism>
<evidence type="ECO:0000313" key="2">
    <source>
        <dbReference type="EMBL" id="MFF3224083.1"/>
    </source>
</evidence>
<feature type="compositionally biased region" description="Basic and acidic residues" evidence="1">
    <location>
        <begin position="302"/>
        <end position="314"/>
    </location>
</feature>
<keyword evidence="3" id="KW-1185">Reference proteome</keyword>
<evidence type="ECO:0000256" key="1">
    <source>
        <dbReference type="SAM" id="MobiDB-lite"/>
    </source>
</evidence>
<evidence type="ECO:0000313" key="3">
    <source>
        <dbReference type="Proteomes" id="UP001601948"/>
    </source>
</evidence>
<dbReference type="RefSeq" id="WP_387717411.1">
    <property type="nucleotide sequence ID" value="NZ_JBIAPI010000002.1"/>
</dbReference>
<comment type="caution">
    <text evidence="2">The sequence shown here is derived from an EMBL/GenBank/DDBJ whole genome shotgun (WGS) entry which is preliminary data.</text>
</comment>
<feature type="region of interest" description="Disordered" evidence="1">
    <location>
        <begin position="298"/>
        <end position="329"/>
    </location>
</feature>
<evidence type="ECO:0008006" key="4">
    <source>
        <dbReference type="Google" id="ProtNLM"/>
    </source>
</evidence>
<accession>A0ABW6QSS3</accession>
<gene>
    <name evidence="2" type="ORF">ACFYV7_14925</name>
</gene>
<name>A0ABW6QSS3_9NOCA</name>
<proteinExistence type="predicted"/>
<protein>
    <recommendedName>
        <fullName evidence="4">DUF222 domain-containing protein</fullName>
    </recommendedName>
</protein>